<name>A5C429_VITVI</name>
<protein>
    <submittedName>
        <fullName evidence="1">Uncharacterized protein</fullName>
    </submittedName>
</protein>
<evidence type="ECO:0000313" key="1">
    <source>
        <dbReference type="EMBL" id="CAN73026.1"/>
    </source>
</evidence>
<gene>
    <name evidence="1" type="ORF">VITISV_016262</name>
</gene>
<sequence>MEEAFEKLKKFVLQKNVSDMDESCKESTFSEFEEKYMELKRLFFPMSNVVVEERLSENDSCGDMELHVSPIVNNHCQDEKVNVDVPYVEKQKEQLSSLVVLPCQLKKTRTTMEHKPSKFKTIPMSILPNVEDSHSLSTLESLVVAYVFDVSLDKSELLVNFQYEHANLADFLTLGPRQELLNVIINVFACKLNSFENKFKGIRPTRCYLPTTFAQIILHSGRKLATATKMFTHIIKHMDEMNDCDKQSEIEESSLESISKSKIQGVWDPAHSIRTGIIAHSTRVGITSGCRHYIRLPPLHPAVAITSGCRHFPPGCSHPKICCRRHYIRMSYIRNSGAGWERRAFQLLRIYISGSSNSAHLESFAANFAQCRGVSPEASKYLPPTF</sequence>
<dbReference type="AlphaFoldDB" id="A5C429"/>
<accession>A5C429</accession>
<dbReference type="EMBL" id="AM481540">
    <property type="protein sequence ID" value="CAN73026.1"/>
    <property type="molecule type" value="Genomic_DNA"/>
</dbReference>
<proteinExistence type="predicted"/>
<reference evidence="1" key="1">
    <citation type="journal article" date="2007" name="PLoS ONE">
        <title>The first genome sequence of an elite grapevine cultivar (Pinot noir Vitis vinifera L.): coping with a highly heterozygous genome.</title>
        <authorList>
            <person name="Velasco R."/>
            <person name="Zharkikh A."/>
            <person name="Troggio M."/>
            <person name="Cartwright D.A."/>
            <person name="Cestaro A."/>
            <person name="Pruss D."/>
            <person name="Pindo M."/>
            <person name="FitzGerald L.M."/>
            <person name="Vezzulli S."/>
            <person name="Reid J."/>
            <person name="Malacarne G."/>
            <person name="Iliev D."/>
            <person name="Coppola G."/>
            <person name="Wardell B."/>
            <person name="Micheletti D."/>
            <person name="Macalma T."/>
            <person name="Facci M."/>
            <person name="Mitchell J.T."/>
            <person name="Perazzolli M."/>
            <person name="Eldredge G."/>
            <person name="Gatto P."/>
            <person name="Oyzerski R."/>
            <person name="Moretto M."/>
            <person name="Gutin N."/>
            <person name="Stefanini M."/>
            <person name="Chen Y."/>
            <person name="Segala C."/>
            <person name="Davenport C."/>
            <person name="Dematte L."/>
            <person name="Mraz A."/>
            <person name="Battilana J."/>
            <person name="Stormo K."/>
            <person name="Costa F."/>
            <person name="Tao Q."/>
            <person name="Si-Ammour A."/>
            <person name="Harkins T."/>
            <person name="Lackey A."/>
            <person name="Perbost C."/>
            <person name="Taillon B."/>
            <person name="Stella A."/>
            <person name="Solovyev V."/>
            <person name="Fawcett J.A."/>
            <person name="Sterck L."/>
            <person name="Vandepoele K."/>
            <person name="Grando S.M."/>
            <person name="Toppo S."/>
            <person name="Moser C."/>
            <person name="Lanchbury J."/>
            <person name="Bogden R."/>
            <person name="Skolnick M."/>
            <person name="Sgaramella V."/>
            <person name="Bhatnagar S.K."/>
            <person name="Fontana P."/>
            <person name="Gutin A."/>
            <person name="Van de Peer Y."/>
            <person name="Salamini F."/>
            <person name="Viola R."/>
        </authorList>
    </citation>
    <scope>NUCLEOTIDE SEQUENCE</scope>
</reference>
<organism evidence="1">
    <name type="scientific">Vitis vinifera</name>
    <name type="common">Grape</name>
    <dbReference type="NCBI Taxonomy" id="29760"/>
    <lineage>
        <taxon>Eukaryota</taxon>
        <taxon>Viridiplantae</taxon>
        <taxon>Streptophyta</taxon>
        <taxon>Embryophyta</taxon>
        <taxon>Tracheophyta</taxon>
        <taxon>Spermatophyta</taxon>
        <taxon>Magnoliopsida</taxon>
        <taxon>eudicotyledons</taxon>
        <taxon>Gunneridae</taxon>
        <taxon>Pentapetalae</taxon>
        <taxon>rosids</taxon>
        <taxon>Vitales</taxon>
        <taxon>Vitaceae</taxon>
        <taxon>Viteae</taxon>
        <taxon>Vitis</taxon>
    </lineage>
</organism>